<dbReference type="PANTHER" id="PTHR38784:SF1">
    <property type="entry name" value="SUCROSE PHOSPHORYLASE"/>
    <property type="match status" value="1"/>
</dbReference>
<sequence length="584" mass="65431">MCGATEQASGFAARLAQLVGQIYPQVDSAILVSQVVEAFWPEERHRRKRRRAAGNGQWSEADAMVITYGNTIVDGVHKPLDLLRDFLHEHLAGVVNGVHILPFFPYTSDDGFAVTDYRAVNPMLGDWEDIARIGSEFLLMSDLVLNHVSSQSVWFNEYLQGHEPYDKFFFEADPADDLSQVVRPRTQPLLREVETANGPRHVWCTFSHDQVDLDFSNPEVLLEFLRVMRLHIDQGVRIIRLDAVAFLWKQVGTSCIHLPQTHAIVKLMRLLADYATEPVILLTETNVPNAENLSYFGRGEEAHAVYNFTLPPLVLHAMLSGSAEHLLRWQGAMPPAQMGCAYLNFTASHDGIGMRPAEGKLTPDETLQVIDAVQQFGGNVSMRALPGGGQSAYELNITWYEAMKGTFAGEDEHQFDRFIASQSLVMALEGIPAFYIHALLGTSNDIEGVEKTGQNRAINRARLDYPALQAELANANSRTARVLSEMRRRIGIRGAQAAFHPNATQFTLQLDDRIFGLWRQSIDRRQSIFALHNVSADHLRLSPMQMNLIEGAVWTDLLSGEVIDPAAQEIEFAPYQCRWISNRG</sequence>
<feature type="binding site" evidence="3">
    <location>
        <position position="109"/>
    </location>
    <ligand>
        <name>substrate</name>
    </ligand>
</feature>
<accession>A0A2V4N3H3</accession>
<dbReference type="OrthoDB" id="9805159at2"/>
<dbReference type="InterPro" id="IPR016377">
    <property type="entry name" value="Sucrose_GGa_phosphorylase-rel"/>
</dbReference>
<feature type="binding site" evidence="3">
    <location>
        <position position="456"/>
    </location>
    <ligand>
        <name>substrate</name>
    </ligand>
</feature>
<dbReference type="GO" id="GO:0005975">
    <property type="term" value="P:carbohydrate metabolic process"/>
    <property type="evidence" value="ECO:0007669"/>
    <property type="project" value="InterPro"/>
</dbReference>
<feature type="domain" description="Glycosyl hydrolase family 13 catalytic" evidence="4">
    <location>
        <begin position="70"/>
        <end position="493"/>
    </location>
</feature>
<proteinExistence type="predicted"/>
<dbReference type="Pfam" id="PF00128">
    <property type="entry name" value="Alpha-amylase"/>
    <property type="match status" value="1"/>
</dbReference>
<evidence type="ECO:0000256" key="2">
    <source>
        <dbReference type="ARBA" id="ARBA00022679"/>
    </source>
</evidence>
<keyword evidence="2" id="KW-0808">Transferase</keyword>
<dbReference type="InterPro" id="IPR006047">
    <property type="entry name" value="GH13_cat_dom"/>
</dbReference>
<dbReference type="RefSeq" id="WP_110794152.1">
    <property type="nucleotide sequence ID" value="NZ_KZ826481.1"/>
</dbReference>
<dbReference type="InterPro" id="IPR045857">
    <property type="entry name" value="O16G_dom_2"/>
</dbReference>
<dbReference type="GO" id="GO:0016757">
    <property type="term" value="F:glycosyltransferase activity"/>
    <property type="evidence" value="ECO:0007669"/>
    <property type="project" value="UniProtKB-KW"/>
</dbReference>
<dbReference type="InterPro" id="IPR013780">
    <property type="entry name" value="Glyco_hydro_b"/>
</dbReference>
<dbReference type="PANTHER" id="PTHR38784">
    <property type="entry name" value="SUCROSE PHOSPHORYLASE"/>
    <property type="match status" value="1"/>
</dbReference>
<organism evidence="5 6">
    <name type="scientific">Litorivita pollutaquae</name>
    <dbReference type="NCBI Taxonomy" id="2200892"/>
    <lineage>
        <taxon>Bacteria</taxon>
        <taxon>Pseudomonadati</taxon>
        <taxon>Pseudomonadota</taxon>
        <taxon>Alphaproteobacteria</taxon>
        <taxon>Rhodobacterales</taxon>
        <taxon>Paracoccaceae</taxon>
        <taxon>Litorivita</taxon>
    </lineage>
</organism>
<name>A0A2V4N3H3_9RHOB</name>
<reference evidence="5 6" key="1">
    <citation type="submission" date="2018-05" db="EMBL/GenBank/DDBJ databases">
        <title>Oceanovita maritima gen. nov., sp. nov., a marine bacterium in the family Rhodobacteraceae isolated from surface seawater of Lundu port Xiamen, China.</title>
        <authorList>
            <person name="Hetharua B.H."/>
            <person name="Min D."/>
            <person name="Liao H."/>
            <person name="Tian Y."/>
        </authorList>
    </citation>
    <scope>NUCLEOTIDE SEQUENCE [LARGE SCALE GENOMIC DNA]</scope>
    <source>
        <strain evidence="5 6">FSX-11</strain>
    </source>
</reference>
<dbReference type="AlphaFoldDB" id="A0A2V4N3H3"/>
<gene>
    <name evidence="5" type="ORF">DI396_00060</name>
</gene>
<keyword evidence="6" id="KW-1185">Reference proteome</keyword>
<feature type="binding site" evidence="3">
    <location>
        <begin position="240"/>
        <end position="242"/>
    </location>
    <ligand>
        <name>substrate</name>
    </ligand>
</feature>
<dbReference type="SUPFAM" id="SSF51445">
    <property type="entry name" value="(Trans)glycosidases"/>
    <property type="match status" value="1"/>
</dbReference>
<dbReference type="CDD" id="cd11356">
    <property type="entry name" value="AmyAc_Sucrose_phosphorylase-like_1"/>
    <property type="match status" value="1"/>
</dbReference>
<evidence type="ECO:0000259" key="4">
    <source>
        <dbReference type="SMART" id="SM00642"/>
    </source>
</evidence>
<protein>
    <submittedName>
        <fullName evidence="5">Alpha-amylase</fullName>
    </submittedName>
</protein>
<dbReference type="SMART" id="SM00642">
    <property type="entry name" value="Aamy"/>
    <property type="match status" value="1"/>
</dbReference>
<keyword evidence="1" id="KW-0328">Glycosyltransferase</keyword>
<evidence type="ECO:0000256" key="3">
    <source>
        <dbReference type="PIRSR" id="PIRSR003059-2"/>
    </source>
</evidence>
<dbReference type="Gene3D" id="3.90.400.10">
    <property type="entry name" value="Oligo-1,6-glucosidase, Domain 2"/>
    <property type="match status" value="1"/>
</dbReference>
<dbReference type="Gene3D" id="3.20.20.80">
    <property type="entry name" value="Glycosidases"/>
    <property type="match status" value="1"/>
</dbReference>
<dbReference type="PIRSF" id="PIRSF003059">
    <property type="entry name" value="Sucrose_phosphorylase"/>
    <property type="match status" value="1"/>
</dbReference>
<feature type="binding site" evidence="3">
    <location>
        <position position="147"/>
    </location>
    <ligand>
        <name>substrate</name>
    </ligand>
</feature>
<dbReference type="EMBL" id="QFVT01000001">
    <property type="protein sequence ID" value="PYC49314.1"/>
    <property type="molecule type" value="Genomic_DNA"/>
</dbReference>
<dbReference type="InterPro" id="IPR017853">
    <property type="entry name" value="GH"/>
</dbReference>
<dbReference type="Gene3D" id="2.60.40.1180">
    <property type="entry name" value="Golgi alpha-mannosidase II"/>
    <property type="match status" value="1"/>
</dbReference>
<evidence type="ECO:0000256" key="1">
    <source>
        <dbReference type="ARBA" id="ARBA00022676"/>
    </source>
</evidence>
<dbReference type="Proteomes" id="UP000248012">
    <property type="component" value="Unassembled WGS sequence"/>
</dbReference>
<feature type="binding site" evidence="3">
    <location>
        <begin position="349"/>
        <end position="350"/>
    </location>
    <ligand>
        <name>substrate</name>
    </ligand>
</feature>
<evidence type="ECO:0000313" key="5">
    <source>
        <dbReference type="EMBL" id="PYC49314.1"/>
    </source>
</evidence>
<evidence type="ECO:0000313" key="6">
    <source>
        <dbReference type="Proteomes" id="UP000248012"/>
    </source>
</evidence>
<dbReference type="InterPro" id="IPR033746">
    <property type="entry name" value="GGa_phosphorylase"/>
</dbReference>
<comment type="caution">
    <text evidence="5">The sequence shown here is derived from an EMBL/GenBank/DDBJ whole genome shotgun (WGS) entry which is preliminary data.</text>
</comment>